<dbReference type="Pfam" id="PF00999">
    <property type="entry name" value="Na_H_Exchanger"/>
    <property type="match status" value="1"/>
</dbReference>
<dbReference type="Proteomes" id="UP000054937">
    <property type="component" value="Unassembled WGS sequence"/>
</dbReference>
<dbReference type="InterPro" id="IPR006153">
    <property type="entry name" value="Cation/H_exchanger_TM"/>
</dbReference>
<evidence type="ECO:0000256" key="4">
    <source>
        <dbReference type="ARBA" id="ARBA00023136"/>
    </source>
</evidence>
<gene>
    <name evidence="7" type="ORF">PPERSA_04822</name>
</gene>
<evidence type="ECO:0000256" key="3">
    <source>
        <dbReference type="ARBA" id="ARBA00022989"/>
    </source>
</evidence>
<reference evidence="7 8" key="1">
    <citation type="journal article" date="2015" name="Sci. Rep.">
        <title>Genome of the facultative scuticociliatosis pathogen Pseudocohnilembus persalinus provides insight into its virulence through horizontal gene transfer.</title>
        <authorList>
            <person name="Xiong J."/>
            <person name="Wang G."/>
            <person name="Cheng J."/>
            <person name="Tian M."/>
            <person name="Pan X."/>
            <person name="Warren A."/>
            <person name="Jiang C."/>
            <person name="Yuan D."/>
            <person name="Miao W."/>
        </authorList>
    </citation>
    <scope>NUCLEOTIDE SEQUENCE [LARGE SCALE GENOMIC DNA]</scope>
    <source>
        <strain evidence="7">36N120E</strain>
    </source>
</reference>
<dbReference type="GO" id="GO:0016020">
    <property type="term" value="C:membrane"/>
    <property type="evidence" value="ECO:0007669"/>
    <property type="project" value="UniProtKB-SubCell"/>
</dbReference>
<feature type="domain" description="Cation/H+ exchanger transmembrane" evidence="6">
    <location>
        <begin position="14"/>
        <end position="198"/>
    </location>
</feature>
<sequence>MTYIVDTKEKRAIATFIFAVFIMFSFQFISGMNLSTAGTIGSLVMGICANQFWKANQPRFACPPEKNQQSYGAKVQKDLEVIWVYICQPLLFALIGSSVKFRDIETDLIGKSIALVFIGTAIRTVIAFGVLWGPKFNYKERLLIAIAWIPKATVQAALASNPLNLVKDDMDQDKQYYDQYLEWGDKIQTTAVFYILITAPKKLIIYLNLRLD</sequence>
<organism evidence="7 8">
    <name type="scientific">Pseudocohnilembus persalinus</name>
    <name type="common">Ciliate</name>
    <dbReference type="NCBI Taxonomy" id="266149"/>
    <lineage>
        <taxon>Eukaryota</taxon>
        <taxon>Sar</taxon>
        <taxon>Alveolata</taxon>
        <taxon>Ciliophora</taxon>
        <taxon>Intramacronucleata</taxon>
        <taxon>Oligohymenophorea</taxon>
        <taxon>Scuticociliatia</taxon>
        <taxon>Philasterida</taxon>
        <taxon>Pseudocohnilembidae</taxon>
        <taxon>Pseudocohnilembus</taxon>
    </lineage>
</organism>
<dbReference type="PANTHER" id="PTHR31102">
    <property type="match status" value="1"/>
</dbReference>
<protein>
    <recommendedName>
        <fullName evidence="6">Cation/H+ exchanger transmembrane domain-containing protein</fullName>
    </recommendedName>
</protein>
<dbReference type="GO" id="GO:0015297">
    <property type="term" value="F:antiporter activity"/>
    <property type="evidence" value="ECO:0007669"/>
    <property type="project" value="InterPro"/>
</dbReference>
<dbReference type="GO" id="GO:1902600">
    <property type="term" value="P:proton transmembrane transport"/>
    <property type="evidence" value="ECO:0007669"/>
    <property type="project" value="InterPro"/>
</dbReference>
<dbReference type="Gene3D" id="1.20.1530.20">
    <property type="match status" value="1"/>
</dbReference>
<evidence type="ECO:0000256" key="1">
    <source>
        <dbReference type="ARBA" id="ARBA00004141"/>
    </source>
</evidence>
<comment type="caution">
    <text evidence="7">The sequence shown here is derived from an EMBL/GenBank/DDBJ whole genome shotgun (WGS) entry which is preliminary data.</text>
</comment>
<keyword evidence="2 5" id="KW-0812">Transmembrane</keyword>
<dbReference type="InterPro" id="IPR038770">
    <property type="entry name" value="Na+/solute_symporter_sf"/>
</dbReference>
<dbReference type="EMBL" id="LDAU01000146">
    <property type="protein sequence ID" value="KRX03027.1"/>
    <property type="molecule type" value="Genomic_DNA"/>
</dbReference>
<dbReference type="PANTHER" id="PTHR31102:SF1">
    <property type="entry name" value="CATION_H+ EXCHANGER DOMAIN-CONTAINING PROTEIN"/>
    <property type="match status" value="1"/>
</dbReference>
<keyword evidence="3 5" id="KW-1133">Transmembrane helix</keyword>
<proteinExistence type="predicted"/>
<accession>A0A0V0QL25</accession>
<feature type="transmembrane region" description="Helical" evidence="5">
    <location>
        <begin position="12"/>
        <end position="29"/>
    </location>
</feature>
<comment type="subcellular location">
    <subcellularLocation>
        <location evidence="1">Membrane</location>
        <topology evidence="1">Multi-pass membrane protein</topology>
    </subcellularLocation>
</comment>
<keyword evidence="8" id="KW-1185">Reference proteome</keyword>
<keyword evidence="4 5" id="KW-0472">Membrane</keyword>
<evidence type="ECO:0000259" key="6">
    <source>
        <dbReference type="Pfam" id="PF00999"/>
    </source>
</evidence>
<dbReference type="OrthoDB" id="423807at2759"/>
<dbReference type="InterPro" id="IPR051843">
    <property type="entry name" value="CPA1_transporter"/>
</dbReference>
<feature type="transmembrane region" description="Helical" evidence="5">
    <location>
        <begin position="82"/>
        <end position="101"/>
    </location>
</feature>
<evidence type="ECO:0000313" key="7">
    <source>
        <dbReference type="EMBL" id="KRX03027.1"/>
    </source>
</evidence>
<feature type="transmembrane region" description="Helical" evidence="5">
    <location>
        <begin position="191"/>
        <end position="209"/>
    </location>
</feature>
<evidence type="ECO:0000256" key="2">
    <source>
        <dbReference type="ARBA" id="ARBA00022692"/>
    </source>
</evidence>
<feature type="transmembrane region" description="Helical" evidence="5">
    <location>
        <begin position="113"/>
        <end position="133"/>
    </location>
</feature>
<dbReference type="InParanoid" id="A0A0V0QL25"/>
<name>A0A0V0QL25_PSEPJ</name>
<evidence type="ECO:0000256" key="5">
    <source>
        <dbReference type="SAM" id="Phobius"/>
    </source>
</evidence>
<dbReference type="AlphaFoldDB" id="A0A0V0QL25"/>
<evidence type="ECO:0000313" key="8">
    <source>
        <dbReference type="Proteomes" id="UP000054937"/>
    </source>
</evidence>